<dbReference type="InterPro" id="IPR016181">
    <property type="entry name" value="Acyl_CoA_acyltransferase"/>
</dbReference>
<proteinExistence type="predicted"/>
<dbReference type="Pfam" id="PF13523">
    <property type="entry name" value="Acetyltransf_8"/>
    <property type="match status" value="1"/>
</dbReference>
<feature type="domain" description="N-acetyltransferase" evidence="2">
    <location>
        <begin position="1"/>
        <end position="151"/>
    </location>
</feature>
<dbReference type="CDD" id="cd04301">
    <property type="entry name" value="NAT_SF"/>
    <property type="match status" value="1"/>
</dbReference>
<evidence type="ECO:0000256" key="1">
    <source>
        <dbReference type="ARBA" id="ARBA00023251"/>
    </source>
</evidence>
<evidence type="ECO:0000259" key="2">
    <source>
        <dbReference type="PROSITE" id="PS51186"/>
    </source>
</evidence>
<dbReference type="Proteomes" id="UP001201701">
    <property type="component" value="Unassembled WGS sequence"/>
</dbReference>
<accession>A0ABS9QGC3</accession>
<name>A0ABS9QGC3_9HYPH</name>
<comment type="caution">
    <text evidence="3">The sequence shown here is derived from an EMBL/GenBank/DDBJ whole genome shotgun (WGS) entry which is preliminary data.</text>
</comment>
<reference evidence="3 4" key="1">
    <citation type="submission" date="2022-02" db="EMBL/GenBank/DDBJ databases">
        <title>Draft genome sequence of Mezorhizobium retamae strain IRAMC:0171 isolated from Retama raetam nodules.</title>
        <authorList>
            <person name="Bengaied R."/>
            <person name="Sbissi I."/>
            <person name="Huber K."/>
            <person name="Ghodbane F."/>
            <person name="Nouioui I."/>
            <person name="Tarhouni M."/>
            <person name="Gtari M."/>
        </authorList>
    </citation>
    <scope>NUCLEOTIDE SEQUENCE [LARGE SCALE GENOMIC DNA]</scope>
    <source>
        <strain evidence="3 4">IRAMC:0171</strain>
    </source>
</reference>
<dbReference type="PANTHER" id="PTHR31438:SF1">
    <property type="entry name" value="LYSINE N-ACYLTRANSFERASE C17G9.06C-RELATED"/>
    <property type="match status" value="1"/>
</dbReference>
<organism evidence="3 4">
    <name type="scientific">Mesorhizobium retamae</name>
    <dbReference type="NCBI Taxonomy" id="2912854"/>
    <lineage>
        <taxon>Bacteria</taxon>
        <taxon>Pseudomonadati</taxon>
        <taxon>Pseudomonadota</taxon>
        <taxon>Alphaproteobacteria</taxon>
        <taxon>Hyphomicrobiales</taxon>
        <taxon>Phyllobacteriaceae</taxon>
        <taxon>Mesorhizobium</taxon>
    </lineage>
</organism>
<sequence>MPLLARWLVMPHVAAWWGEKETEMTEIAEAIDSIWVEPFIIELDGKPIGFIQSYDPHLDEGENPFQDQPTGTLGIDQFIGEPALIGKGHGTRLIAQFVEMLFEEGAPRVILDPDPANRVAVRVYEKVGFRPVRRFKTEKGGEALLMAIHNPDKADAE</sequence>
<dbReference type="SUPFAM" id="SSF55729">
    <property type="entry name" value="Acyl-CoA N-acyltransferases (Nat)"/>
    <property type="match status" value="1"/>
</dbReference>
<evidence type="ECO:0000313" key="4">
    <source>
        <dbReference type="Proteomes" id="UP001201701"/>
    </source>
</evidence>
<dbReference type="InterPro" id="IPR000182">
    <property type="entry name" value="GNAT_dom"/>
</dbReference>
<evidence type="ECO:0000313" key="3">
    <source>
        <dbReference type="EMBL" id="MCG7506483.1"/>
    </source>
</evidence>
<keyword evidence="1" id="KW-0046">Antibiotic resistance</keyword>
<dbReference type="PANTHER" id="PTHR31438">
    <property type="entry name" value="LYSINE N-ACYLTRANSFERASE C17G9.06C-RELATED"/>
    <property type="match status" value="1"/>
</dbReference>
<gene>
    <name evidence="3" type="ORF">L4923_15765</name>
</gene>
<dbReference type="EMBL" id="JAKREW010000014">
    <property type="protein sequence ID" value="MCG7506483.1"/>
    <property type="molecule type" value="Genomic_DNA"/>
</dbReference>
<dbReference type="Gene3D" id="3.40.630.30">
    <property type="match status" value="1"/>
</dbReference>
<dbReference type="PROSITE" id="PS51186">
    <property type="entry name" value="GNAT"/>
    <property type="match status" value="1"/>
</dbReference>
<protein>
    <submittedName>
        <fullName evidence="3">Acetyltransferase</fullName>
    </submittedName>
</protein>
<keyword evidence="4" id="KW-1185">Reference proteome</keyword>